<comment type="function">
    <text evidence="5">This is one of the proteins that binds to the 5S RNA in the ribosome where it forms part of the central protuberance.</text>
</comment>
<dbReference type="InterPro" id="IPR029751">
    <property type="entry name" value="Ribosomal_L25_dom"/>
</dbReference>
<dbReference type="CDD" id="cd00495">
    <property type="entry name" value="Ribosomal_L25_TL5_CTC"/>
    <property type="match status" value="1"/>
</dbReference>
<dbReference type="Proteomes" id="UP001500359">
    <property type="component" value="Unassembled WGS sequence"/>
</dbReference>
<dbReference type="InterPro" id="IPR037121">
    <property type="entry name" value="Ribosomal_bL25_C"/>
</dbReference>
<proteinExistence type="inferred from homology"/>
<comment type="similarity">
    <text evidence="5">Belongs to the bacterial ribosomal protein bL25 family. CTC subfamily.</text>
</comment>
<evidence type="ECO:0000259" key="8">
    <source>
        <dbReference type="Pfam" id="PF14693"/>
    </source>
</evidence>
<evidence type="ECO:0000256" key="3">
    <source>
        <dbReference type="ARBA" id="ARBA00022980"/>
    </source>
</evidence>
<dbReference type="PANTHER" id="PTHR33284:SF1">
    <property type="entry name" value="RIBOSOMAL PROTEIN L25_GLN-TRNA SYNTHETASE, ANTI-CODON-BINDING DOMAIN-CONTAINING PROTEIN"/>
    <property type="match status" value="1"/>
</dbReference>
<dbReference type="GO" id="GO:0005840">
    <property type="term" value="C:ribosome"/>
    <property type="evidence" value="ECO:0007669"/>
    <property type="project" value="UniProtKB-KW"/>
</dbReference>
<dbReference type="NCBIfam" id="NF004130">
    <property type="entry name" value="PRK05618.1-5"/>
    <property type="match status" value="1"/>
</dbReference>
<dbReference type="InterPro" id="IPR020930">
    <property type="entry name" value="Ribosomal_uL5_bac-type"/>
</dbReference>
<evidence type="ECO:0000259" key="7">
    <source>
        <dbReference type="Pfam" id="PF01386"/>
    </source>
</evidence>
<gene>
    <name evidence="5" type="primary">rplY</name>
    <name evidence="5" type="synonym">ctc</name>
    <name evidence="9" type="ORF">GCM10009114_27380</name>
</gene>
<keyword evidence="2 5" id="KW-0694">RNA-binding</keyword>
<evidence type="ECO:0000256" key="4">
    <source>
        <dbReference type="ARBA" id="ARBA00023274"/>
    </source>
</evidence>
<dbReference type="HAMAP" id="MF_01336">
    <property type="entry name" value="Ribosomal_bL25"/>
    <property type="match status" value="1"/>
</dbReference>
<sequence>MSDAIFNLDAEIRTDLGKGASRRLRREDKVPAILYGSDKEPVSITLAHNKLLQAQEFEAFYSQIITINIGGKKVDALVKDMQRHPFKPKILHVDFLRVDKNVEVTTNVPLHFINETKAKSIKVDGGHAEHHMNDVEITCLPASLPEFIEVDLLNVELGQTVHLSDLTVPKGVVLVELEKGEDHDLAVVTVKAAKGPSAEDLEEAEDAEKASEADSKEDAAKE</sequence>
<evidence type="ECO:0000256" key="6">
    <source>
        <dbReference type="SAM" id="MobiDB-lite"/>
    </source>
</evidence>
<organism evidence="9 10">
    <name type="scientific">Aliiglaciecola litoralis</name>
    <dbReference type="NCBI Taxonomy" id="582857"/>
    <lineage>
        <taxon>Bacteria</taxon>
        <taxon>Pseudomonadati</taxon>
        <taxon>Pseudomonadota</taxon>
        <taxon>Gammaproteobacteria</taxon>
        <taxon>Alteromonadales</taxon>
        <taxon>Alteromonadaceae</taxon>
        <taxon>Aliiglaciecola</taxon>
    </lineage>
</organism>
<dbReference type="NCBIfam" id="TIGR00731">
    <property type="entry name" value="bL25_bact_ctc"/>
    <property type="match status" value="1"/>
</dbReference>
<keyword evidence="10" id="KW-1185">Reference proteome</keyword>
<feature type="domain" description="Large ribosomal subunit protein bL25 L25" evidence="7">
    <location>
        <begin position="8"/>
        <end position="95"/>
    </location>
</feature>
<keyword evidence="3 5" id="KW-0689">Ribosomal protein</keyword>
<dbReference type="NCBIfam" id="NF004128">
    <property type="entry name" value="PRK05618.1-2"/>
    <property type="match status" value="1"/>
</dbReference>
<keyword evidence="4 5" id="KW-0687">Ribonucleoprotein</keyword>
<keyword evidence="1 5" id="KW-0699">rRNA-binding</keyword>
<dbReference type="RefSeq" id="WP_343860897.1">
    <property type="nucleotide sequence ID" value="NZ_BAAAFD010000008.1"/>
</dbReference>
<feature type="region of interest" description="Disordered" evidence="6">
    <location>
        <begin position="193"/>
        <end position="222"/>
    </location>
</feature>
<reference evidence="10" key="1">
    <citation type="journal article" date="2019" name="Int. J. Syst. Evol. Microbiol.">
        <title>The Global Catalogue of Microorganisms (GCM) 10K type strain sequencing project: providing services to taxonomists for standard genome sequencing and annotation.</title>
        <authorList>
            <consortium name="The Broad Institute Genomics Platform"/>
            <consortium name="The Broad Institute Genome Sequencing Center for Infectious Disease"/>
            <person name="Wu L."/>
            <person name="Ma J."/>
        </authorList>
    </citation>
    <scope>NUCLEOTIDE SEQUENCE [LARGE SCALE GENOMIC DNA]</scope>
    <source>
        <strain evidence="10">JCM 15896</strain>
    </source>
</reference>
<dbReference type="InterPro" id="IPR020056">
    <property type="entry name" value="Rbsml_bL25/Gln-tRNA_synth_N"/>
</dbReference>
<comment type="subunit">
    <text evidence="5">Part of the 50S ribosomal subunit; part of the 5S rRNA/L5/L18/L25 subcomplex. Contacts the 5S rRNA. Binds to the 5S rRNA independently of L5 and L18.</text>
</comment>
<comment type="caution">
    <text evidence="9">The sequence shown here is derived from an EMBL/GenBank/DDBJ whole genome shotgun (WGS) entry which is preliminary data.</text>
</comment>
<evidence type="ECO:0000256" key="2">
    <source>
        <dbReference type="ARBA" id="ARBA00022884"/>
    </source>
</evidence>
<dbReference type="InterPro" id="IPR001021">
    <property type="entry name" value="Ribosomal_bL25_long"/>
</dbReference>
<dbReference type="SUPFAM" id="SSF50715">
    <property type="entry name" value="Ribosomal protein L25-like"/>
    <property type="match status" value="1"/>
</dbReference>
<dbReference type="EMBL" id="BAAAFD010000008">
    <property type="protein sequence ID" value="GAA0858299.1"/>
    <property type="molecule type" value="Genomic_DNA"/>
</dbReference>
<dbReference type="HAMAP" id="MF_01334">
    <property type="entry name" value="Ribosomal_bL25_CTC"/>
    <property type="match status" value="1"/>
</dbReference>
<dbReference type="NCBIfam" id="NF004612">
    <property type="entry name" value="PRK05943.1"/>
    <property type="match status" value="1"/>
</dbReference>
<feature type="domain" description="Large ribosomal subunit protein bL25 beta" evidence="8">
    <location>
        <begin position="103"/>
        <end position="193"/>
    </location>
</feature>
<dbReference type="PANTHER" id="PTHR33284">
    <property type="entry name" value="RIBOSOMAL PROTEIN L25/GLN-TRNA SYNTHETASE, ANTI-CODON-BINDING DOMAIN-CONTAINING PROTEIN"/>
    <property type="match status" value="1"/>
</dbReference>
<evidence type="ECO:0000313" key="10">
    <source>
        <dbReference type="Proteomes" id="UP001500359"/>
    </source>
</evidence>
<dbReference type="Gene3D" id="2.40.240.10">
    <property type="entry name" value="Ribosomal Protein L25, Chain P"/>
    <property type="match status" value="1"/>
</dbReference>
<dbReference type="Pfam" id="PF01386">
    <property type="entry name" value="Ribosomal_L25p"/>
    <property type="match status" value="1"/>
</dbReference>
<feature type="compositionally biased region" description="Basic and acidic residues" evidence="6">
    <location>
        <begin position="207"/>
        <end position="222"/>
    </location>
</feature>
<dbReference type="InterPro" id="IPR011035">
    <property type="entry name" value="Ribosomal_bL25/Gln-tRNA_synth"/>
</dbReference>
<evidence type="ECO:0000256" key="5">
    <source>
        <dbReference type="HAMAP-Rule" id="MF_01334"/>
    </source>
</evidence>
<evidence type="ECO:0000256" key="1">
    <source>
        <dbReference type="ARBA" id="ARBA00022730"/>
    </source>
</evidence>
<name>A0ABP3X331_9ALTE</name>
<evidence type="ECO:0000313" key="9">
    <source>
        <dbReference type="EMBL" id="GAA0858299.1"/>
    </source>
</evidence>
<dbReference type="InterPro" id="IPR020055">
    <property type="entry name" value="Ribosomal_bL25_short"/>
</dbReference>
<accession>A0ABP3X331</accession>
<dbReference type="Pfam" id="PF14693">
    <property type="entry name" value="Ribosomal_TL5_C"/>
    <property type="match status" value="1"/>
</dbReference>
<dbReference type="InterPro" id="IPR020057">
    <property type="entry name" value="Ribosomal_bL25_b-dom"/>
</dbReference>
<protein>
    <recommendedName>
        <fullName evidence="5">Large ribosomal subunit protein bL25</fullName>
    </recommendedName>
    <alternativeName>
        <fullName evidence="5">General stress protein CTC</fullName>
    </alternativeName>
</protein>
<dbReference type="Gene3D" id="2.170.120.20">
    <property type="entry name" value="Ribosomal protein L25, beta domain"/>
    <property type="match status" value="1"/>
</dbReference>